<dbReference type="InterPro" id="IPR042178">
    <property type="entry name" value="Serpin_sf_1"/>
</dbReference>
<evidence type="ECO:0000259" key="3">
    <source>
        <dbReference type="SMART" id="SM00093"/>
    </source>
</evidence>
<dbReference type="GO" id="GO:0016525">
    <property type="term" value="P:negative regulation of angiogenesis"/>
    <property type="evidence" value="ECO:0007669"/>
    <property type="project" value="TreeGrafter"/>
</dbReference>
<dbReference type="Gene3D" id="2.30.39.10">
    <property type="entry name" value="Alpha-1-antitrypsin, domain 1"/>
    <property type="match status" value="1"/>
</dbReference>
<evidence type="ECO:0000256" key="1">
    <source>
        <dbReference type="RuleBase" id="RU000411"/>
    </source>
</evidence>
<dbReference type="SUPFAM" id="SSF56574">
    <property type="entry name" value="Serpins"/>
    <property type="match status" value="1"/>
</dbReference>
<evidence type="ECO:0000256" key="2">
    <source>
        <dbReference type="SAM" id="SignalP"/>
    </source>
</evidence>
<dbReference type="Gene3D" id="3.30.497.10">
    <property type="entry name" value="Antithrombin, subunit I, domain 2"/>
    <property type="match status" value="1"/>
</dbReference>
<reference evidence="4" key="1">
    <citation type="submission" date="2025-08" db="UniProtKB">
        <authorList>
            <consortium name="Ensembl"/>
        </authorList>
    </citation>
    <scope>IDENTIFICATION</scope>
</reference>
<dbReference type="GO" id="GO:0005615">
    <property type="term" value="C:extracellular space"/>
    <property type="evidence" value="ECO:0007669"/>
    <property type="project" value="InterPro"/>
</dbReference>
<dbReference type="InterPro" id="IPR023795">
    <property type="entry name" value="Serpin_CS"/>
</dbReference>
<keyword evidence="2" id="KW-0732">Signal</keyword>
<dbReference type="InterPro" id="IPR042185">
    <property type="entry name" value="Serpin_sf_2"/>
</dbReference>
<dbReference type="PANTHER" id="PTHR11461:SF84">
    <property type="entry name" value="PIGMENT EPITHELIUM-DERIVED FACTOR"/>
    <property type="match status" value="1"/>
</dbReference>
<evidence type="ECO:0000313" key="4">
    <source>
        <dbReference type="Ensembl" id="ENSOTSP00005064858.1"/>
    </source>
</evidence>
<dbReference type="AlphaFoldDB" id="A0A8C8M5E1"/>
<dbReference type="GO" id="GO:0004867">
    <property type="term" value="F:serine-type endopeptidase inhibitor activity"/>
    <property type="evidence" value="ECO:0007669"/>
    <property type="project" value="InterPro"/>
</dbReference>
<feature type="chain" id="PRO_5034806593" description="Serpin domain-containing protein" evidence="2">
    <location>
        <begin position="20"/>
        <end position="405"/>
    </location>
</feature>
<organism evidence="4 5">
    <name type="scientific">Oncorhynchus tshawytscha</name>
    <name type="common">Chinook salmon</name>
    <name type="synonym">Salmo tshawytscha</name>
    <dbReference type="NCBI Taxonomy" id="74940"/>
    <lineage>
        <taxon>Eukaryota</taxon>
        <taxon>Metazoa</taxon>
        <taxon>Chordata</taxon>
        <taxon>Craniata</taxon>
        <taxon>Vertebrata</taxon>
        <taxon>Euteleostomi</taxon>
        <taxon>Actinopterygii</taxon>
        <taxon>Neopterygii</taxon>
        <taxon>Teleostei</taxon>
        <taxon>Protacanthopterygii</taxon>
        <taxon>Salmoniformes</taxon>
        <taxon>Salmonidae</taxon>
        <taxon>Salmoninae</taxon>
        <taxon>Oncorhynchus</taxon>
    </lineage>
</organism>
<evidence type="ECO:0000313" key="5">
    <source>
        <dbReference type="Proteomes" id="UP000694402"/>
    </source>
</evidence>
<comment type="similarity">
    <text evidence="1">Belongs to the serpin family.</text>
</comment>
<dbReference type="Ensembl" id="ENSOTST00005070467.2">
    <property type="protein sequence ID" value="ENSOTSP00005064858.1"/>
    <property type="gene ID" value="ENSOTSG00005030935.2"/>
</dbReference>
<feature type="signal peptide" evidence="2">
    <location>
        <begin position="1"/>
        <end position="19"/>
    </location>
</feature>
<proteinExistence type="inferred from homology"/>
<feature type="domain" description="Serpin" evidence="3">
    <location>
        <begin position="53"/>
        <end position="400"/>
    </location>
</feature>
<accession>A0A8C8M5E1</accession>
<gene>
    <name evidence="4" type="primary">SERPINF1</name>
</gene>
<dbReference type="InterPro" id="IPR023796">
    <property type="entry name" value="Serpin_dom"/>
</dbReference>
<dbReference type="InterPro" id="IPR036186">
    <property type="entry name" value="Serpin_sf"/>
</dbReference>
<dbReference type="InterPro" id="IPR000215">
    <property type="entry name" value="Serpin_fam"/>
</dbReference>
<name>A0A8C8M5E1_ONCTS</name>
<dbReference type="PANTHER" id="PTHR11461">
    <property type="entry name" value="SERINE PROTEASE INHIBITOR, SERPIN"/>
    <property type="match status" value="1"/>
</dbReference>
<dbReference type="PROSITE" id="PS00284">
    <property type="entry name" value="SERPIN"/>
    <property type="match status" value="1"/>
</dbReference>
<dbReference type="GeneTree" id="ENSGT00940000158112"/>
<protein>
    <recommendedName>
        <fullName evidence="3">Serpin domain-containing protein</fullName>
    </recommendedName>
</protein>
<dbReference type="SMART" id="SM00093">
    <property type="entry name" value="SERPIN"/>
    <property type="match status" value="1"/>
</dbReference>
<dbReference type="Proteomes" id="UP000694402">
    <property type="component" value="Unassembled WGS sequence"/>
</dbReference>
<dbReference type="FunFam" id="2.10.310.10:FF:000001">
    <property type="entry name" value="Serpin family A member 1"/>
    <property type="match status" value="1"/>
</dbReference>
<keyword evidence="5" id="KW-1185">Reference proteome</keyword>
<reference evidence="4" key="2">
    <citation type="submission" date="2025-09" db="UniProtKB">
        <authorList>
            <consortium name="Ensembl"/>
        </authorList>
    </citation>
    <scope>IDENTIFICATION</scope>
</reference>
<dbReference type="Pfam" id="PF00079">
    <property type="entry name" value="Serpin"/>
    <property type="match status" value="1"/>
</dbReference>
<sequence>MMQTTLLLCLGFLLSLSYAQLLETEEAGGEEEAVELFTTPRAKMAAATSDFGYNLFRALAGRNPKTNVSWPPSASLQWPPSASLQSSPDRSERWLYRALRYHTLQDPQLHDTLRDLLASLRAPGKGLSIAARVYLARRLRLKQEYFGVVEKQYGVRPKTLMGGAKDVNEINDWVKQQMGGKVDRFMSKALGRNSGVVPLGTAYFKVKWMTRFSKSGVMEDFQLVGEAPARISMMQQDNYPVKMGVDPDLGCTIAQIQMQDDVSMFVFLPDDVTQNMTLVEESLTAEFVQDLSMTLHPVQTALTLPVLKFSYSTDLLALLTDLGLDEFLADTDLTKITSQAAKLSSLNHKVVMEMAPEGTQYASSHPASTPLSYCVDHPFLFLVRDEASGALLFIGKVVNPRNLRI</sequence>